<feature type="region of interest" description="Disordered" evidence="1">
    <location>
        <begin position="258"/>
        <end position="292"/>
    </location>
</feature>
<organism evidence="3 4">
    <name type="scientific">Paradevosia tibetensis</name>
    <dbReference type="NCBI Taxonomy" id="1447062"/>
    <lineage>
        <taxon>Bacteria</taxon>
        <taxon>Pseudomonadati</taxon>
        <taxon>Pseudomonadota</taxon>
        <taxon>Alphaproteobacteria</taxon>
        <taxon>Hyphomicrobiales</taxon>
        <taxon>Devosiaceae</taxon>
        <taxon>Paradevosia</taxon>
    </lineage>
</organism>
<keyword evidence="2" id="KW-1133">Transmembrane helix</keyword>
<reference evidence="3 4" key="1">
    <citation type="journal article" date="2015" name="Int. J. Syst. Evol. Microbiol.">
        <title>Youhaiella tibetensis gen. nov., sp. nov., isolated from subsurface sediment.</title>
        <authorList>
            <person name="Wang Y.X."/>
            <person name="Huang F.Q."/>
            <person name="Nogi Y."/>
            <person name="Pang S.J."/>
            <person name="Wang P.K."/>
            <person name="Lv J."/>
        </authorList>
    </citation>
    <scope>NUCLEOTIDE SEQUENCE [LARGE SCALE GENOMIC DNA]</scope>
    <source>
        <strain evidence="4">fig4</strain>
    </source>
</reference>
<feature type="region of interest" description="Disordered" evidence="1">
    <location>
        <begin position="617"/>
        <end position="662"/>
    </location>
</feature>
<dbReference type="OrthoDB" id="7338235at2"/>
<proteinExistence type="predicted"/>
<feature type="region of interest" description="Disordered" evidence="1">
    <location>
        <begin position="430"/>
        <end position="457"/>
    </location>
</feature>
<protein>
    <submittedName>
        <fullName evidence="3">Uncharacterized protein</fullName>
    </submittedName>
</protein>
<feature type="region of interest" description="Disordered" evidence="1">
    <location>
        <begin position="1"/>
        <end position="243"/>
    </location>
</feature>
<feature type="region of interest" description="Disordered" evidence="1">
    <location>
        <begin position="320"/>
        <end position="357"/>
    </location>
</feature>
<dbReference type="AlphaFoldDB" id="A0A5B9DN27"/>
<dbReference type="RefSeq" id="WP_147656107.1">
    <property type="nucleotide sequence ID" value="NZ_BMFM01000001.1"/>
</dbReference>
<evidence type="ECO:0000313" key="4">
    <source>
        <dbReference type="Proteomes" id="UP000321062"/>
    </source>
</evidence>
<feature type="compositionally biased region" description="Low complexity" evidence="1">
    <location>
        <begin position="275"/>
        <end position="285"/>
    </location>
</feature>
<feature type="compositionally biased region" description="Polar residues" evidence="1">
    <location>
        <begin position="1"/>
        <end position="14"/>
    </location>
</feature>
<feature type="transmembrane region" description="Helical" evidence="2">
    <location>
        <begin position="460"/>
        <end position="481"/>
    </location>
</feature>
<dbReference type="Proteomes" id="UP000321062">
    <property type="component" value="Chromosome"/>
</dbReference>
<dbReference type="KEGG" id="yti:FNA67_11450"/>
<keyword evidence="2" id="KW-0472">Membrane</keyword>
<feature type="region of interest" description="Disordered" evidence="1">
    <location>
        <begin position="491"/>
        <end position="564"/>
    </location>
</feature>
<sequence>MSTAKPQQSTGQSDGSDDLIAELARMTASDAQPEKPAANQAAPAPEPQASSPAPTAAPAVRIPGPPENAQAGEKFDFDFGAPPKPAEALAPAPLVSWQDRFNKPAERPAEPARQEPVMARVEEPPVMAEQPATPVEPEKPQTAQVPSFIAPARPVAETARVEPRPEPQPEVTPEPIRAAEPPRAPEPPRAVEPVRMPEPTRSEPAASEPVAFTSHDFDFGFGTAKLSEPVTNEPVIEVPPSAPESHDAIADLIAAELSDPEPVVESHPAGDEGTSTPQSTAAPAEPEQPAPKPFLRAVNFAAQPKPASDRFAVPPVFGVGSNAKPAAPAEAPTPAAAAPVEPKPAPVETPKAPLDPMDEIESLIGSSIQHDMGNKIEPRGPASAIPVSRGPSPLPRATARPIHDDHAAEAAILAAAAASGADIGRVEPARAAEERVKPEPARAAAKPPRAASRNSSFRPFVGPAIAAVLLVVAGGALYWVLGNNQGTDGAAPVLTADTSPVKEPPPAATASSDTPPASVVLNELGGGNATPEPEQLVSRDQASDTASVAAITPTETTGEEGLANRKVRTVTVRPDGTIVNADDALAGGQQLPVARPNVPEVPASNLDNSDLLTAAATQPSTTPSALTPTPATTTDGAATTPAEQTTATPIDPANVTPPDVVAPVPRPRLANRPTVALGAQPTNAVNALANDPIGALAAQATQAQTPAPAATQTASTSPQAAAYVQLSSQRDENVARQSLIEINQRYGKILGGVLPEVQRVDLGAKGIYYRVRVPADSMQSANYLCDQIKSARGDCFVTN</sequence>
<keyword evidence="4" id="KW-1185">Reference proteome</keyword>
<feature type="compositionally biased region" description="Low complexity" evidence="1">
    <location>
        <begin position="34"/>
        <end position="59"/>
    </location>
</feature>
<accession>A0A5B9DN27</accession>
<feature type="compositionally biased region" description="Low complexity" evidence="1">
    <location>
        <begin position="441"/>
        <end position="451"/>
    </location>
</feature>
<gene>
    <name evidence="3" type="ORF">FNA67_11450</name>
</gene>
<feature type="compositionally biased region" description="Low complexity" evidence="1">
    <location>
        <begin position="508"/>
        <end position="518"/>
    </location>
</feature>
<keyword evidence="2" id="KW-0812">Transmembrane</keyword>
<feature type="compositionally biased region" description="Basic and acidic residues" evidence="1">
    <location>
        <begin position="430"/>
        <end position="440"/>
    </location>
</feature>
<feature type="compositionally biased region" description="Basic and acidic residues" evidence="1">
    <location>
        <begin position="100"/>
        <end position="113"/>
    </location>
</feature>
<name>A0A5B9DN27_9HYPH</name>
<dbReference type="EMBL" id="CP041690">
    <property type="protein sequence ID" value="QEE20750.1"/>
    <property type="molecule type" value="Genomic_DNA"/>
</dbReference>
<feature type="compositionally biased region" description="Low complexity" evidence="1">
    <location>
        <begin position="323"/>
        <end position="340"/>
    </location>
</feature>
<evidence type="ECO:0000256" key="1">
    <source>
        <dbReference type="SAM" id="MobiDB-lite"/>
    </source>
</evidence>
<evidence type="ECO:0000256" key="2">
    <source>
        <dbReference type="SAM" id="Phobius"/>
    </source>
</evidence>
<evidence type="ECO:0000313" key="3">
    <source>
        <dbReference type="EMBL" id="QEE20750.1"/>
    </source>
</evidence>